<dbReference type="SUPFAM" id="SSF51445">
    <property type="entry name" value="(Trans)glycosidases"/>
    <property type="match status" value="1"/>
</dbReference>
<dbReference type="Proteomes" id="UP001500542">
    <property type="component" value="Unassembled WGS sequence"/>
</dbReference>
<proteinExistence type="inferred from homology"/>
<dbReference type="InterPro" id="IPR045857">
    <property type="entry name" value="O16G_dom_2"/>
</dbReference>
<comment type="similarity">
    <text evidence="1">Belongs to the glycosyl hydrolase 13 family.</text>
</comment>
<dbReference type="PANTHER" id="PTHR10357:SF179">
    <property type="entry name" value="NEUTRAL AND BASIC AMINO ACID TRANSPORT PROTEIN RBAT"/>
    <property type="match status" value="1"/>
</dbReference>
<evidence type="ECO:0000313" key="4">
    <source>
        <dbReference type="Proteomes" id="UP001500542"/>
    </source>
</evidence>
<protein>
    <recommendedName>
        <fullName evidence="2">Glycosyl hydrolase family 13 catalytic domain-containing protein</fullName>
    </recommendedName>
</protein>
<dbReference type="SMART" id="SM00642">
    <property type="entry name" value="Aamy"/>
    <property type="match status" value="1"/>
</dbReference>
<dbReference type="Gene3D" id="3.20.20.80">
    <property type="entry name" value="Glycosidases"/>
    <property type="match status" value="1"/>
</dbReference>
<organism evidence="3 4">
    <name type="scientific">Kribbella koreensis</name>
    <dbReference type="NCBI Taxonomy" id="57909"/>
    <lineage>
        <taxon>Bacteria</taxon>
        <taxon>Bacillati</taxon>
        <taxon>Actinomycetota</taxon>
        <taxon>Actinomycetes</taxon>
        <taxon>Propionibacteriales</taxon>
        <taxon>Kribbellaceae</taxon>
        <taxon>Kribbella</taxon>
    </lineage>
</organism>
<dbReference type="Pfam" id="PF00128">
    <property type="entry name" value="Alpha-amylase"/>
    <property type="match status" value="1"/>
</dbReference>
<evidence type="ECO:0000256" key="1">
    <source>
        <dbReference type="ARBA" id="ARBA00008061"/>
    </source>
</evidence>
<evidence type="ECO:0000259" key="2">
    <source>
        <dbReference type="SMART" id="SM00642"/>
    </source>
</evidence>
<keyword evidence="4" id="KW-1185">Reference proteome</keyword>
<dbReference type="InterPro" id="IPR006047">
    <property type="entry name" value="GH13_cat_dom"/>
</dbReference>
<dbReference type="Pfam" id="PF11941">
    <property type="entry name" value="DUF3459"/>
    <property type="match status" value="1"/>
</dbReference>
<comment type="caution">
    <text evidence="3">The sequence shown here is derived from an EMBL/GenBank/DDBJ whole genome shotgun (WGS) entry which is preliminary data.</text>
</comment>
<reference evidence="3 4" key="1">
    <citation type="journal article" date="2019" name="Int. J. Syst. Evol. Microbiol.">
        <title>The Global Catalogue of Microorganisms (GCM) 10K type strain sequencing project: providing services to taxonomists for standard genome sequencing and annotation.</title>
        <authorList>
            <consortium name="The Broad Institute Genomics Platform"/>
            <consortium name="The Broad Institute Genome Sequencing Center for Infectious Disease"/>
            <person name="Wu L."/>
            <person name="Ma J."/>
        </authorList>
    </citation>
    <scope>NUCLEOTIDE SEQUENCE [LARGE SCALE GENOMIC DNA]</scope>
    <source>
        <strain evidence="3 4">JCM 10977</strain>
    </source>
</reference>
<dbReference type="InterPro" id="IPR017853">
    <property type="entry name" value="GH"/>
</dbReference>
<dbReference type="Gene3D" id="3.90.400.10">
    <property type="entry name" value="Oligo-1,6-glucosidase, Domain 2"/>
    <property type="match status" value="1"/>
</dbReference>
<dbReference type="RefSeq" id="WP_343966552.1">
    <property type="nucleotide sequence ID" value="NZ_BAAAHK010000003.1"/>
</dbReference>
<dbReference type="InterPro" id="IPR022567">
    <property type="entry name" value="DUF3459"/>
</dbReference>
<gene>
    <name evidence="3" type="ORF">GCM10009554_16650</name>
</gene>
<accession>A0ABN1PRT8</accession>
<sequence>MTPGPGPRTPTVRRGEWYLHLFTPEQPDLNWNHPDVRREHEEILRFWFDRGVAGIRIDSATMPVKDPAFPEYGETAEHPYVDRDELHDIYRSWRAIADEYAEPRVLVGEIWLADPERFARYLRPDEMHTAFNFDLMGRPWRASELRASIESTLAAHRPVDAPATWVLSNHDVTRPATRYGREDSSFSFQTKRFGVPTDLALGQRRARAAALLTAALPGSLYVYQGDELGLPEVEDLPLAALQDPIFHRSEGADPGRDGCRVPLPWTTTGPSFGFNSQGFTPWLPQPAEWGSHCVEVQERDPDSMLALYRAALHLRRGLPNEFAWHETTTDDVIAFSRGERFRCLVNLGDEPLQLDGEVLLASAALTDDRLPTDAAVWLTTK</sequence>
<name>A0ABN1PRT8_9ACTN</name>
<feature type="domain" description="Glycosyl hydrolase family 13 catalytic" evidence="2">
    <location>
        <begin position="1"/>
        <end position="260"/>
    </location>
</feature>
<evidence type="ECO:0000313" key="3">
    <source>
        <dbReference type="EMBL" id="GAA0932250.1"/>
    </source>
</evidence>
<dbReference type="EMBL" id="BAAAHK010000003">
    <property type="protein sequence ID" value="GAA0932250.1"/>
    <property type="molecule type" value="Genomic_DNA"/>
</dbReference>
<dbReference type="PANTHER" id="PTHR10357">
    <property type="entry name" value="ALPHA-AMYLASE FAMILY MEMBER"/>
    <property type="match status" value="1"/>
</dbReference>